<dbReference type="PANTHER" id="PTHR10359">
    <property type="entry name" value="A/G-SPECIFIC ADENINE GLYCOSYLASE/ENDONUCLEASE III"/>
    <property type="match status" value="1"/>
</dbReference>
<dbReference type="InterPro" id="IPR023170">
    <property type="entry name" value="HhH_base_excis_C"/>
</dbReference>
<keyword evidence="6" id="KW-0378">Hydrolase</keyword>
<dbReference type="GO" id="GO:0046872">
    <property type="term" value="F:metal ion binding"/>
    <property type="evidence" value="ECO:0007669"/>
    <property type="project" value="UniProtKB-KW"/>
</dbReference>
<evidence type="ECO:0000256" key="6">
    <source>
        <dbReference type="ARBA" id="ARBA00022801"/>
    </source>
</evidence>
<keyword evidence="7" id="KW-0408">Iron</keyword>
<dbReference type="PROSITE" id="PS00764">
    <property type="entry name" value="ENDONUCLEASE_III_1"/>
    <property type="match status" value="1"/>
</dbReference>
<feature type="domain" description="HhH-GPD" evidence="11">
    <location>
        <begin position="44"/>
        <end position="203"/>
    </location>
</feature>
<dbReference type="RefSeq" id="WP_148895923.1">
    <property type="nucleotide sequence ID" value="NZ_VNIB01000006.1"/>
</dbReference>
<dbReference type="Gene3D" id="1.10.1670.10">
    <property type="entry name" value="Helix-hairpin-Helix base-excision DNA repair enzymes (C-terminal)"/>
    <property type="match status" value="1"/>
</dbReference>
<keyword evidence="4" id="KW-0479">Metal-binding</keyword>
<dbReference type="InterPro" id="IPR011257">
    <property type="entry name" value="DNA_glycosylase"/>
</dbReference>
<dbReference type="SUPFAM" id="SSF48150">
    <property type="entry name" value="DNA-glycosylase"/>
    <property type="match status" value="1"/>
</dbReference>
<keyword evidence="9" id="KW-0234">DNA repair</keyword>
<evidence type="ECO:0000313" key="13">
    <source>
        <dbReference type="Proteomes" id="UP000324159"/>
    </source>
</evidence>
<evidence type="ECO:0000256" key="10">
    <source>
        <dbReference type="ARBA" id="ARBA00023295"/>
    </source>
</evidence>
<keyword evidence="8" id="KW-0411">Iron-sulfur</keyword>
<dbReference type="EMBL" id="VNIB01000006">
    <property type="protein sequence ID" value="TYO98555.1"/>
    <property type="molecule type" value="Genomic_DNA"/>
</dbReference>
<evidence type="ECO:0000256" key="2">
    <source>
        <dbReference type="ARBA" id="ARBA00008343"/>
    </source>
</evidence>
<dbReference type="GO" id="GO:0006284">
    <property type="term" value="P:base-excision repair"/>
    <property type="evidence" value="ECO:0007669"/>
    <property type="project" value="InterPro"/>
</dbReference>
<evidence type="ECO:0000256" key="5">
    <source>
        <dbReference type="ARBA" id="ARBA00022763"/>
    </source>
</evidence>
<dbReference type="Proteomes" id="UP000324159">
    <property type="component" value="Unassembled WGS sequence"/>
</dbReference>
<dbReference type="SMART" id="SM00478">
    <property type="entry name" value="ENDO3c"/>
    <property type="match status" value="1"/>
</dbReference>
<evidence type="ECO:0000256" key="4">
    <source>
        <dbReference type="ARBA" id="ARBA00022723"/>
    </source>
</evidence>
<dbReference type="InterPro" id="IPR003265">
    <property type="entry name" value="HhH-GPD_domain"/>
</dbReference>
<dbReference type="OrthoDB" id="9802365at2"/>
<evidence type="ECO:0000313" key="12">
    <source>
        <dbReference type="EMBL" id="TYO98555.1"/>
    </source>
</evidence>
<evidence type="ECO:0000256" key="8">
    <source>
        <dbReference type="ARBA" id="ARBA00023014"/>
    </source>
</evidence>
<gene>
    <name evidence="12" type="ORF">EDC39_106160</name>
</gene>
<evidence type="ECO:0000256" key="3">
    <source>
        <dbReference type="ARBA" id="ARBA00022485"/>
    </source>
</evidence>
<dbReference type="CDD" id="cd00056">
    <property type="entry name" value="ENDO3c"/>
    <property type="match status" value="1"/>
</dbReference>
<keyword evidence="10" id="KW-0326">Glycosidase</keyword>
<comment type="similarity">
    <text evidence="2">Belongs to the Nth/MutY family.</text>
</comment>
<protein>
    <submittedName>
        <fullName evidence="12">DNA-3-methyladenine glycosylase III</fullName>
    </submittedName>
</protein>
<dbReference type="GO" id="GO:0016798">
    <property type="term" value="F:hydrolase activity, acting on glycosyl bonds"/>
    <property type="evidence" value="ECO:0007669"/>
    <property type="project" value="UniProtKB-KW"/>
</dbReference>
<comment type="cofactor">
    <cofactor evidence="1">
        <name>[4Fe-4S] cluster</name>
        <dbReference type="ChEBI" id="CHEBI:49883"/>
    </cofactor>
</comment>
<name>A0A5D3WI49_9BACT</name>
<dbReference type="GO" id="GO:0051539">
    <property type="term" value="F:4 iron, 4 sulfur cluster binding"/>
    <property type="evidence" value="ECO:0007669"/>
    <property type="project" value="UniProtKB-KW"/>
</dbReference>
<evidence type="ECO:0000256" key="1">
    <source>
        <dbReference type="ARBA" id="ARBA00001966"/>
    </source>
</evidence>
<keyword evidence="13" id="KW-1185">Reference proteome</keyword>
<reference evidence="12 13" key="1">
    <citation type="submission" date="2019-07" db="EMBL/GenBank/DDBJ databases">
        <title>Genomic Encyclopedia of Type Strains, Phase IV (KMG-IV): sequencing the most valuable type-strain genomes for metagenomic binning, comparative biology and taxonomic classification.</title>
        <authorList>
            <person name="Goeker M."/>
        </authorList>
    </citation>
    <scope>NUCLEOTIDE SEQUENCE [LARGE SCALE GENOMIC DNA]</scope>
    <source>
        <strain evidence="12 13">SS015</strain>
    </source>
</reference>
<evidence type="ECO:0000259" key="11">
    <source>
        <dbReference type="SMART" id="SM00478"/>
    </source>
</evidence>
<dbReference type="Gene3D" id="1.10.340.30">
    <property type="entry name" value="Hypothetical protein, domain 2"/>
    <property type="match status" value="1"/>
</dbReference>
<sequence length="237" mass="27099">MHQSPPRDPGTTLLALYQRLFDHFGPQNWWPADSPFETAVGAILTQNTAWTNVEKAIANLRRADALSCEALLKTPRKQLEEMIRPAGFFRQKSERLHLFCRHLRDHHDGNLERLLAAPTAVARLELLELKGVGPETADSILLYGGNHASFVVDAYTRRLLQRLDLLPGRGTYDEIRTFFMRNLPVDAALFNEYHALIVILCKDYCRKRNPRCQSCPLIGLCRYPESAHPLTEGKKRR</sequence>
<proteinExistence type="inferred from homology"/>
<evidence type="ECO:0000256" key="7">
    <source>
        <dbReference type="ARBA" id="ARBA00023004"/>
    </source>
</evidence>
<dbReference type="PANTHER" id="PTHR10359:SF19">
    <property type="entry name" value="DNA REPAIR GLYCOSYLASE MJ1434-RELATED"/>
    <property type="match status" value="1"/>
</dbReference>
<keyword evidence="5" id="KW-0227">DNA damage</keyword>
<evidence type="ECO:0000256" key="9">
    <source>
        <dbReference type="ARBA" id="ARBA00023204"/>
    </source>
</evidence>
<dbReference type="PIRSF" id="PIRSF001435">
    <property type="entry name" value="Nth"/>
    <property type="match status" value="1"/>
</dbReference>
<dbReference type="Pfam" id="PF00730">
    <property type="entry name" value="HhH-GPD"/>
    <property type="match status" value="1"/>
</dbReference>
<keyword evidence="3" id="KW-0004">4Fe-4S</keyword>
<organism evidence="12 13">
    <name type="scientific">Geothermobacter ehrlichii</name>
    <dbReference type="NCBI Taxonomy" id="213224"/>
    <lineage>
        <taxon>Bacteria</taxon>
        <taxon>Pseudomonadati</taxon>
        <taxon>Thermodesulfobacteriota</taxon>
        <taxon>Desulfuromonadia</taxon>
        <taxon>Desulfuromonadales</taxon>
        <taxon>Geothermobacteraceae</taxon>
        <taxon>Geothermobacter</taxon>
    </lineage>
</organism>
<dbReference type="InterPro" id="IPR004035">
    <property type="entry name" value="Endouclease-III_FeS-bd_BS"/>
</dbReference>
<accession>A0A5D3WI49</accession>
<comment type="caution">
    <text evidence="12">The sequence shown here is derived from an EMBL/GenBank/DDBJ whole genome shotgun (WGS) entry which is preliminary data.</text>
</comment>
<dbReference type="AlphaFoldDB" id="A0A5D3WI49"/>